<organism evidence="2 3">
    <name type="scientific">Streptomyces chrestomyceticus JCM 4735</name>
    <dbReference type="NCBI Taxonomy" id="1306181"/>
    <lineage>
        <taxon>Bacteria</taxon>
        <taxon>Bacillati</taxon>
        <taxon>Actinomycetota</taxon>
        <taxon>Actinomycetes</taxon>
        <taxon>Kitasatosporales</taxon>
        <taxon>Streptomycetaceae</taxon>
        <taxon>Streptomyces</taxon>
    </lineage>
</organism>
<name>A0A7U9PVY9_9ACTN</name>
<dbReference type="Proteomes" id="UP000287830">
    <property type="component" value="Unassembled WGS sequence"/>
</dbReference>
<reference evidence="2 3" key="1">
    <citation type="submission" date="2018-11" db="EMBL/GenBank/DDBJ databases">
        <title>Whole genome sequence of Streptomyces chrestomyceticus NBRC 13444(T).</title>
        <authorList>
            <person name="Komaki H."/>
            <person name="Tamura T."/>
        </authorList>
    </citation>
    <scope>NUCLEOTIDE SEQUENCE [LARGE SCALE GENOMIC DNA]</scope>
    <source>
        <strain evidence="2 3">NBRC 13444</strain>
    </source>
</reference>
<proteinExistence type="predicted"/>
<feature type="region of interest" description="Disordered" evidence="1">
    <location>
        <begin position="1"/>
        <end position="135"/>
    </location>
</feature>
<dbReference type="EMBL" id="BHZC01000001">
    <property type="protein sequence ID" value="GCD32815.1"/>
    <property type="molecule type" value="Genomic_DNA"/>
</dbReference>
<evidence type="ECO:0000256" key="1">
    <source>
        <dbReference type="SAM" id="MobiDB-lite"/>
    </source>
</evidence>
<feature type="compositionally biased region" description="Basic and acidic residues" evidence="1">
    <location>
        <begin position="19"/>
        <end position="28"/>
    </location>
</feature>
<protein>
    <submittedName>
        <fullName evidence="2">Uncharacterized protein</fullName>
    </submittedName>
</protein>
<feature type="compositionally biased region" description="Low complexity" evidence="1">
    <location>
        <begin position="29"/>
        <end position="49"/>
    </location>
</feature>
<gene>
    <name evidence="2" type="ORF">OEIGOIKO_00533</name>
</gene>
<dbReference type="AlphaFoldDB" id="A0A7U9PVY9"/>
<feature type="compositionally biased region" description="Polar residues" evidence="1">
    <location>
        <begin position="122"/>
        <end position="132"/>
    </location>
</feature>
<evidence type="ECO:0000313" key="2">
    <source>
        <dbReference type="EMBL" id="GCD32815.1"/>
    </source>
</evidence>
<accession>A0A7U9PVY9</accession>
<comment type="caution">
    <text evidence="2">The sequence shown here is derived from an EMBL/GenBank/DDBJ whole genome shotgun (WGS) entry which is preliminary data.</text>
</comment>
<evidence type="ECO:0000313" key="3">
    <source>
        <dbReference type="Proteomes" id="UP000287830"/>
    </source>
</evidence>
<feature type="compositionally biased region" description="Low complexity" evidence="1">
    <location>
        <begin position="77"/>
        <end position="86"/>
    </location>
</feature>
<sequence length="291" mass="29980">MSASSLNSAAGGECAAGSRGREGRDRRPGAGPRPSGRFPPGGSRRPVSGTDTRVPPRRSPCPARGTPQSRARGRGPGPYRSPGGAAHQVGPRPAPHRRRSCAEPMAAAVSTTSPEQPAVTVSAPTRYSTPRQRPSAIPSWHAHLAAPGGCRDSVGFQGLDHTGRSRDEAAKPLAHLAPETIAEAVSALADAGALLVEDGPAAARDQDIARHGAAGSLDFRGFRVLGRGRDGAGSMAAAFESLHGARYQSTSLTPCCAHARSSAASHGFPATVDGVTPVNAMTSRCRWDWST</sequence>